<dbReference type="Proteomes" id="UP000295151">
    <property type="component" value="Unassembled WGS sequence"/>
</dbReference>
<protein>
    <submittedName>
        <fullName evidence="2">Uncharacterized protein</fullName>
    </submittedName>
</protein>
<organism evidence="2 3">
    <name type="scientific">Kribbella voronezhensis</name>
    <dbReference type="NCBI Taxonomy" id="2512212"/>
    <lineage>
        <taxon>Bacteria</taxon>
        <taxon>Bacillati</taxon>
        <taxon>Actinomycetota</taxon>
        <taxon>Actinomycetes</taxon>
        <taxon>Propionibacteriales</taxon>
        <taxon>Kribbellaceae</taxon>
        <taxon>Kribbella</taxon>
    </lineage>
</organism>
<feature type="region of interest" description="Disordered" evidence="1">
    <location>
        <begin position="161"/>
        <end position="180"/>
    </location>
</feature>
<feature type="compositionally biased region" description="Polar residues" evidence="1">
    <location>
        <begin position="171"/>
        <end position="180"/>
    </location>
</feature>
<name>A0A4R7TGK5_9ACTN</name>
<sequence>MDNRYISPTSLDKDKASLVLAMGTLLALPDVRERHRRQLIDTAVWKYTEAAGMTPHPKYNLRYVTDGARNLHVPAHIQHEHVWERSWIITQLIAGVPWTGDRLTAFLAKHAVACTVTQEEHALLGSVNATGWKRYELAGISVWDRQAHAYLRAGEAALSLHAPPQGPHTPRLNSVSTCPN</sequence>
<accession>A0A4R7TGK5</accession>
<dbReference type="EMBL" id="SOCE01000001">
    <property type="protein sequence ID" value="TDU91370.1"/>
    <property type="molecule type" value="Genomic_DNA"/>
</dbReference>
<evidence type="ECO:0000313" key="2">
    <source>
        <dbReference type="EMBL" id="TDU91370.1"/>
    </source>
</evidence>
<proteinExistence type="predicted"/>
<keyword evidence="3" id="KW-1185">Reference proteome</keyword>
<comment type="caution">
    <text evidence="2">The sequence shown here is derived from an EMBL/GenBank/DDBJ whole genome shotgun (WGS) entry which is preliminary data.</text>
</comment>
<evidence type="ECO:0000256" key="1">
    <source>
        <dbReference type="SAM" id="MobiDB-lite"/>
    </source>
</evidence>
<evidence type="ECO:0000313" key="3">
    <source>
        <dbReference type="Proteomes" id="UP000295151"/>
    </source>
</evidence>
<dbReference type="RefSeq" id="WP_133981132.1">
    <property type="nucleotide sequence ID" value="NZ_SOCE01000001.1"/>
</dbReference>
<reference evidence="2 3" key="1">
    <citation type="submission" date="2019-03" db="EMBL/GenBank/DDBJ databases">
        <title>Genomic Encyclopedia of Type Strains, Phase III (KMG-III): the genomes of soil and plant-associated and newly described type strains.</title>
        <authorList>
            <person name="Whitman W."/>
        </authorList>
    </citation>
    <scope>NUCLEOTIDE SEQUENCE [LARGE SCALE GENOMIC DNA]</scope>
    <source>
        <strain evidence="2 3">VKM Ac-2575</strain>
    </source>
</reference>
<dbReference type="OrthoDB" id="5143916at2"/>
<dbReference type="AlphaFoldDB" id="A0A4R7TGK5"/>
<gene>
    <name evidence="2" type="ORF">EV138_4976</name>
</gene>